<comment type="caution">
    <text evidence="1">The sequence shown here is derived from an EMBL/GenBank/DDBJ whole genome shotgun (WGS) entry which is preliminary data.</text>
</comment>
<evidence type="ECO:0000313" key="1">
    <source>
        <dbReference type="EMBL" id="MDO1534994.1"/>
    </source>
</evidence>
<dbReference type="Proteomes" id="UP001169027">
    <property type="component" value="Unassembled WGS sequence"/>
</dbReference>
<dbReference type="InterPro" id="IPR038470">
    <property type="entry name" value="Cellsynth_D_sf"/>
</dbReference>
<accession>A0ABT8S9L5</accession>
<name>A0ABT8S9L5_9BURK</name>
<protein>
    <submittedName>
        <fullName evidence="1">Cellulose biosynthesis protein BcsD</fullName>
    </submittedName>
</protein>
<keyword evidence="2" id="KW-1185">Reference proteome</keyword>
<dbReference type="InterPro" id="IPR022798">
    <property type="entry name" value="BcsD_bac"/>
</dbReference>
<dbReference type="EMBL" id="JAUKVY010000017">
    <property type="protein sequence ID" value="MDO1534994.1"/>
    <property type="molecule type" value="Genomic_DNA"/>
</dbReference>
<proteinExistence type="predicted"/>
<sequence length="157" mass="17799">MTDKDALLSYYERRTCSAQWMEFNRAFAAELSAGLPPEDIRQLFRRIGERIALALPVERCDTVEQLRNGFNARWEAIDWGFATLQEQADHLRIVHACSPLAMAFGPDTDDWASGFFEGAYQTWFAAQGTPPELRVQAEAAPTDGSPQVMLRLGRFQR</sequence>
<dbReference type="RefSeq" id="WP_301812732.1">
    <property type="nucleotide sequence ID" value="NZ_JAUJZH010000017.1"/>
</dbReference>
<reference evidence="1" key="1">
    <citation type="submission" date="2023-06" db="EMBL/GenBank/DDBJ databases">
        <authorList>
            <person name="Jiang Y."/>
            <person name="Liu Q."/>
        </authorList>
    </citation>
    <scope>NUCLEOTIDE SEQUENCE</scope>
    <source>
        <strain evidence="1">CGMCC 1.12090</strain>
    </source>
</reference>
<dbReference type="Gene3D" id="3.30.70.2590">
    <property type="match status" value="1"/>
</dbReference>
<dbReference type="Pfam" id="PF03500">
    <property type="entry name" value="Cellsynth_D"/>
    <property type="match status" value="1"/>
</dbReference>
<organism evidence="1 2">
    <name type="scientific">Variovorax ginsengisoli</name>
    <dbReference type="NCBI Taxonomy" id="363844"/>
    <lineage>
        <taxon>Bacteria</taxon>
        <taxon>Pseudomonadati</taxon>
        <taxon>Pseudomonadota</taxon>
        <taxon>Betaproteobacteria</taxon>
        <taxon>Burkholderiales</taxon>
        <taxon>Comamonadaceae</taxon>
        <taxon>Variovorax</taxon>
    </lineage>
</organism>
<evidence type="ECO:0000313" key="2">
    <source>
        <dbReference type="Proteomes" id="UP001169027"/>
    </source>
</evidence>
<gene>
    <name evidence="1" type="primary">bcsD</name>
    <name evidence="1" type="ORF">Q2T77_22110</name>
</gene>